<feature type="region of interest" description="Disordered" evidence="1">
    <location>
        <begin position="235"/>
        <end position="260"/>
    </location>
</feature>
<dbReference type="UCSC" id="CG13385-RA">
    <property type="organism name" value="d. melanogaster"/>
</dbReference>
<reference evidence="2" key="8">
    <citation type="submission" date="2006-08" db="EMBL/GenBank/DDBJ databases">
        <authorList>
            <person name="Celniker S."/>
            <person name="Carlson J."/>
            <person name="Wan K."/>
            <person name="Frise E."/>
            <person name="Hoskins R."/>
            <person name="Park S."/>
            <person name="Svirskas R."/>
            <person name="Rubin G."/>
        </authorList>
    </citation>
    <scope>NUCLEOTIDE SEQUENCE</scope>
</reference>
<feature type="compositionally biased region" description="Polar residues" evidence="1">
    <location>
        <begin position="338"/>
        <end position="353"/>
    </location>
</feature>
<sequence>MESRVTSGTGPPNTIMIQLVSQQPSSCGQMQAMPISVQTIPLFPNSRTSTERPCRSVSIAPNVRPPTDVPPPRRNLRIRPEEYATPKRKNSQSQFRHFSRSINQPPPVYYVLRPEDRIMPIYIPPPRFNNEQGSRMATECPCCGHAKSLNPEEPLRVHVAQKEFVKLEKATPGHRDQCTNTIDQPDVGNIRTIYETLGRAMVTAAVEAAQRSQPAGPSDPTNVILKLLTQLGEQNQTTGLSPHSEAVAESPDHQPHMRRPKASFTEAVRMMERTSSDPSIAKGPPDELDDQRRLPSVLSDGRLRVEYPKTPRPTPTYSVESENTLSNHMSSERLRLDSGSSPNLGNSIGHSQA</sequence>
<dbReference type="STRING" id="7227.FBpp0079275"/>
<evidence type="ECO:0000313" key="4">
    <source>
        <dbReference type="FlyBase" id="FBgn0032039"/>
    </source>
</evidence>
<reference evidence="2 5" key="7">
    <citation type="journal article" date="2005" name="PLoS Comput. Biol.">
        <title>Combined evidence annotation of transposable elements in genome sequences.</title>
        <authorList>
            <person name="Quesneville H."/>
            <person name="Bergman C.M."/>
            <person name="Andrieu O."/>
            <person name="Autard D."/>
            <person name="Nouaud D."/>
            <person name="Ashburner M."/>
            <person name="Anxolabehere D."/>
        </authorList>
    </citation>
    <scope>NUCLEOTIDE SEQUENCE [LARGE SCALE GENOMIC DNA]</scope>
    <source>
        <strain evidence="5">Berkeley</strain>
    </source>
</reference>
<reference evidence="5" key="4">
    <citation type="journal article" date="2002" name="Genome Biol.">
        <title>The transposable elements of the Drosophila melanogaster euchromatin: a genomics perspective.</title>
        <authorList>
            <person name="Kaminker J.S."/>
            <person name="Bergman C.M."/>
            <person name="Kronmiller B."/>
            <person name="Carlson J."/>
            <person name="Svirskas R."/>
            <person name="Patel S."/>
            <person name="Frise E."/>
            <person name="Wheeler D.A."/>
            <person name="Lewis S.E."/>
            <person name="Rubin G.M."/>
            <person name="Ashburner M."/>
            <person name="Celniker S.E."/>
        </authorList>
    </citation>
    <scope>NUCLEOTIDE SEQUENCE [LARGE SCALE GENOMIC DNA]</scope>
    <source>
        <strain evidence="5">Berkeley</strain>
    </source>
</reference>
<gene>
    <name evidence="2" type="primary">Dmel\CG13385</name>
    <name evidence="2 4" type="ORF">CG13385</name>
    <name evidence="2" type="ORF">Dmel_CG13385</name>
</gene>
<dbReference type="EMBL" id="AY118984">
    <property type="protein sequence ID" value="AAM50844.1"/>
    <property type="molecule type" value="mRNA"/>
</dbReference>
<dbReference type="DNASU" id="34164"/>
<evidence type="ECO:0000256" key="1">
    <source>
        <dbReference type="SAM" id="MobiDB-lite"/>
    </source>
</evidence>
<reference evidence="2" key="14">
    <citation type="submission" date="2022-11" db="EMBL/GenBank/DDBJ databases">
        <title>Drosophila melanogaster release 4 sequence.</title>
        <authorList>
            <consortium name="Berkeley Drosophila Genome Project"/>
            <person name="Celniker S."/>
            <person name="Carlson J."/>
            <person name="Wan K."/>
            <person name="Pfeiffer B."/>
            <person name="Frise E."/>
            <person name="George R."/>
            <person name="Hoskins R."/>
            <person name="Stapleton M."/>
            <person name="Pacleb J."/>
            <person name="Park S."/>
            <person name="Svirskas R."/>
            <person name="Smith E."/>
            <person name="Yu C."/>
            <person name="Rubin G."/>
        </authorList>
    </citation>
    <scope>NUCLEOTIDE SEQUENCE</scope>
</reference>
<feature type="compositionally biased region" description="Polar residues" evidence="1">
    <location>
        <begin position="315"/>
        <end position="329"/>
    </location>
</feature>
<dbReference type="GeneID" id="34164"/>
<protein>
    <submittedName>
        <fullName evidence="3">LP02089p</fullName>
    </submittedName>
</protein>
<keyword evidence="5" id="KW-1185">Reference proteome</keyword>
<dbReference type="OMA" id="MQAMPIS"/>
<dbReference type="OrthoDB" id="7865177at2759"/>
<dbReference type="AlphaFoldDB" id="Q9VLL7"/>
<reference evidence="2 5" key="1">
    <citation type="journal article" date="2000" name="Science">
        <title>The genome sequence of Drosophila melanogaster.</title>
        <authorList>
            <person name="Adams M.D."/>
            <person name="Celniker S.E."/>
            <person name="Holt R.A."/>
            <person name="Evans C.A."/>
            <person name="Gocayne J.D."/>
            <person name="Amanatides P.G."/>
            <person name="Scherer S.E."/>
            <person name="Li P.W."/>
            <person name="Hoskins R.A."/>
            <person name="Galle R.F."/>
            <person name="George R.A."/>
            <person name="Lewis S.E."/>
            <person name="Richards S."/>
            <person name="Ashburner M."/>
            <person name="Henderson S.N."/>
            <person name="Sutton G.G."/>
            <person name="Wortman J.R."/>
            <person name="Yandell M.D."/>
            <person name="Zhang Q."/>
            <person name="Chen L.X."/>
            <person name="Brandon R.C."/>
            <person name="Rogers Y.H."/>
            <person name="Blazej R.G."/>
            <person name="Champe M."/>
            <person name="Pfeiffer B.D."/>
            <person name="Wan K.H."/>
            <person name="Doyle C."/>
            <person name="Baxter E.G."/>
            <person name="Helt G."/>
            <person name="Nelson C.R."/>
            <person name="Gabor G.L."/>
            <person name="Abril J.F."/>
            <person name="Agbayani A."/>
            <person name="An H.J."/>
            <person name="Andrews-Pfannkoch C."/>
            <person name="Baldwin D."/>
            <person name="Ballew R.M."/>
            <person name="Basu A."/>
            <person name="Baxendale J."/>
            <person name="Bayraktaroglu L."/>
            <person name="Beasley E.M."/>
            <person name="Beeson K.Y."/>
            <person name="Benos P.V."/>
            <person name="Berman B.P."/>
            <person name="Bhandari D."/>
            <person name="Bolshakov S."/>
            <person name="Borkova D."/>
            <person name="Botchan M.R."/>
            <person name="Bouck J."/>
            <person name="Brokstein P."/>
            <person name="Brottier P."/>
            <person name="Burtis K.C."/>
            <person name="Busam D.A."/>
            <person name="Butler H."/>
            <person name="Cadieu E."/>
            <person name="Center A."/>
            <person name="Chandra I."/>
            <person name="Cherry J.M."/>
            <person name="Cawley S."/>
            <person name="Dahlke C."/>
            <person name="Davenport L.B."/>
            <person name="Davies P."/>
            <person name="de Pablos B."/>
            <person name="Delcher A."/>
            <person name="Deng Z."/>
            <person name="Mays A.D."/>
            <person name="Dew I."/>
            <person name="Dietz S.M."/>
            <person name="Dodson K."/>
            <person name="Doup L.E."/>
            <person name="Downes M."/>
            <person name="Dugan-Rocha S."/>
            <person name="Dunkov B.C."/>
            <person name="Dunn P."/>
            <person name="Durbin K.J."/>
            <person name="Evangelista C.C."/>
            <person name="Ferraz C."/>
            <person name="Ferriera S."/>
            <person name="Fleischmann W."/>
            <person name="Fosler C."/>
            <person name="Gabrielian A.E."/>
            <person name="Garg N.S."/>
            <person name="Gelbart W.M."/>
            <person name="Glasser K."/>
            <person name="Glodek A."/>
            <person name="Gong F."/>
            <person name="Gorrell J.H."/>
            <person name="Gu Z."/>
            <person name="Guan P."/>
            <person name="Harris M."/>
            <person name="Harris N.L."/>
            <person name="Harvey D."/>
            <person name="Heiman T.J."/>
            <person name="Hernandez J.R."/>
            <person name="Houck J."/>
            <person name="Hostin D."/>
            <person name="Houston K.A."/>
            <person name="Howland T.J."/>
            <person name="Wei M.H."/>
            <person name="Ibegwam C."/>
            <person name="Jalali M."/>
            <person name="Kalush F."/>
            <person name="Karpen G.H."/>
            <person name="Ke Z."/>
            <person name="Kennison J.A."/>
            <person name="Ketchum K.A."/>
            <person name="Kimmel B.E."/>
            <person name="Kodira C.D."/>
            <person name="Kraft C."/>
            <person name="Kravitz S."/>
            <person name="Kulp D."/>
            <person name="Lai Z."/>
            <person name="Lasko P."/>
            <person name="Lei Y."/>
            <person name="Levitsky A.A."/>
            <person name="Li J."/>
            <person name="Li Z."/>
            <person name="Liang Y."/>
            <person name="Lin X."/>
            <person name="Liu X."/>
            <person name="Mattei B."/>
            <person name="McIntosh T.C."/>
            <person name="McLeod M.P."/>
            <person name="McPherson D."/>
            <person name="Merkulov G."/>
            <person name="Milshina N.V."/>
            <person name="Mobarry C."/>
            <person name="Morris J."/>
            <person name="Moshrefi A."/>
            <person name="Mount S.M."/>
            <person name="Moy M."/>
            <person name="Murphy B."/>
            <person name="Murphy L."/>
            <person name="Muzny D.M."/>
            <person name="Nelson D.L."/>
            <person name="Nelson D.R."/>
            <person name="Nelson K.A."/>
            <person name="Nixon K."/>
            <person name="Nusskern D.R."/>
            <person name="Pacleb J.M."/>
            <person name="Palazzolo M."/>
            <person name="Pittman G.S."/>
            <person name="Pan S."/>
            <person name="Pollard J."/>
            <person name="Puri V."/>
            <person name="Reese M.G."/>
            <person name="Reinert K."/>
            <person name="Remington K."/>
            <person name="Saunders R.D."/>
            <person name="Scheeler F."/>
            <person name="Shen H."/>
            <person name="Shue B.C."/>
            <person name="Siden-Kiamos I."/>
            <person name="Simpson M."/>
            <person name="Skupski M.P."/>
            <person name="Smith T."/>
            <person name="Spier E."/>
            <person name="Spradling A.C."/>
            <person name="Stapleton M."/>
            <person name="Strong R."/>
            <person name="Sun E."/>
            <person name="Svirskas R."/>
            <person name="Tector C."/>
            <person name="Turner R."/>
            <person name="Venter E."/>
            <person name="Wang A.H."/>
            <person name="Wang X."/>
            <person name="Wang Z.Y."/>
            <person name="Wassarman D.A."/>
            <person name="Weinstock G.M."/>
            <person name="Weissenbach J."/>
            <person name="Williams S.M."/>
            <person name="WoodageT"/>
            <person name="Worley K.C."/>
            <person name="Wu D."/>
            <person name="Yang S."/>
            <person name="Yao Q.A."/>
            <person name="Ye J."/>
            <person name="Yeh R.F."/>
            <person name="Zaveri J.S."/>
            <person name="Zhan M."/>
            <person name="Zhang G."/>
            <person name="Zhao Q."/>
            <person name="Zheng L."/>
            <person name="Zheng X.H."/>
            <person name="Zhong F.N."/>
            <person name="Zhong W."/>
            <person name="Zhou X."/>
            <person name="Zhu S."/>
            <person name="Zhu X."/>
            <person name="Smith H.O."/>
            <person name="Gibbs R.A."/>
            <person name="Myers E.W."/>
            <person name="Rubin G.M."/>
            <person name="Venter J.C."/>
        </authorList>
    </citation>
    <scope>NUCLEOTIDE SEQUENCE [LARGE SCALE GENOMIC DNA]</scope>
    <source>
        <strain evidence="5">Berkeley</strain>
    </source>
</reference>
<dbReference type="VEuPathDB" id="VectorBase:FBgn0032039"/>
<dbReference type="HOGENOM" id="CLU_812030_0_0_1"/>
<feature type="region of interest" description="Disordered" evidence="1">
    <location>
        <begin position="272"/>
        <end position="353"/>
    </location>
</feature>
<evidence type="ECO:0000313" key="2">
    <source>
        <dbReference type="EMBL" id="AAF52669.1"/>
    </source>
</evidence>
<dbReference type="AGR" id="FB:FBgn0032039"/>
<name>Q9VLL7_DROME</name>
<dbReference type="Bgee" id="FBgn0032039">
    <property type="expression patterns" value="Expressed in early-mid elongation-stage spermatid (Drosophila) in testis and 17 other cell types or tissues"/>
</dbReference>
<organism evidence="2 5">
    <name type="scientific">Drosophila melanogaster</name>
    <name type="common">Fruit fly</name>
    <dbReference type="NCBI Taxonomy" id="7227"/>
    <lineage>
        <taxon>Eukaryota</taxon>
        <taxon>Metazoa</taxon>
        <taxon>Ecdysozoa</taxon>
        <taxon>Arthropoda</taxon>
        <taxon>Hexapoda</taxon>
        <taxon>Insecta</taxon>
        <taxon>Pterygota</taxon>
        <taxon>Neoptera</taxon>
        <taxon>Endopterygota</taxon>
        <taxon>Diptera</taxon>
        <taxon>Brachycera</taxon>
        <taxon>Muscomorpha</taxon>
        <taxon>Ephydroidea</taxon>
        <taxon>Drosophilidae</taxon>
        <taxon>Drosophila</taxon>
        <taxon>Sophophora</taxon>
    </lineage>
</organism>
<evidence type="ECO:0000313" key="5">
    <source>
        <dbReference type="Proteomes" id="UP000000803"/>
    </source>
</evidence>
<reference evidence="2" key="11">
    <citation type="journal article" date="2015" name="G3 (Bethesda)">
        <title>Gene Model Annotations for Drosophila melanogaster: Impact of High-Throughput Data.</title>
        <authorList>
            <consortium name="FlyBase Consortium"/>
            <person name="Matthews B.B."/>
            <person name="Dos Santos G."/>
            <person name="Crosby M.A."/>
            <person name="Emmert D.B."/>
            <person name="St Pierre S.E."/>
            <person name="Gramates L.S."/>
            <person name="Zhou P."/>
            <person name="Schroeder A.J."/>
            <person name="Falls K."/>
            <person name="Strelets V."/>
            <person name="Russo S.M."/>
            <person name="Gelbart W.M."/>
            <person name="null"/>
        </authorList>
    </citation>
    <scope>NUCLEOTIDE SEQUENCE</scope>
</reference>
<dbReference type="Proteomes" id="UP000000803">
    <property type="component" value="Chromosome 2L"/>
</dbReference>
<reference evidence="2" key="13">
    <citation type="journal article" date="2015" name="Genome Res.">
        <title>The Release 6 reference sequence of the Drosophila melanogaster genome.</title>
        <authorList>
            <person name="Hoskins R.A."/>
            <person name="Carlson J.W."/>
            <person name="Wan K.H."/>
            <person name="Park S."/>
            <person name="Mendez I."/>
            <person name="Galle S.E."/>
            <person name="Booth B.W."/>
            <person name="Pfeiffer B.D."/>
            <person name="George R.A."/>
            <person name="Svirskas R."/>
            <person name="Krzywinski M."/>
            <person name="Schein J."/>
            <person name="Accardo M.C."/>
            <person name="Damia E."/>
            <person name="Messina G."/>
            <person name="Mendez-Lago M."/>
            <person name="de Pablos B."/>
            <person name="Demakova O.V."/>
            <person name="Andreyeva E.N."/>
            <person name="Boldyreva L.V."/>
            <person name="Marra M."/>
            <person name="Carvalho A.B."/>
            <person name="Dimitri P."/>
            <person name="Villasante A."/>
            <person name="Zhimulev I.F."/>
            <person name="Rubin G.M."/>
            <person name="Karpen G.H."/>
            <person name="Celniker S.E."/>
        </authorList>
    </citation>
    <scope>NUCLEOTIDE SEQUENCE</scope>
</reference>
<reference evidence="2 5" key="5">
    <citation type="journal article" date="2002" name="Genome Biol.">
        <title>Heterochromatic sequences in a Drosophila whole-genome shotgun assembly.</title>
        <authorList>
            <person name="Hoskins R.A."/>
            <person name="Smith C.D."/>
            <person name="Carlson J.W."/>
            <person name="Carvalho A.B."/>
            <person name="Halpern A."/>
            <person name="Kaminker J.S."/>
            <person name="Kennedy C."/>
            <person name="Mungall C.J."/>
            <person name="Sullivan B.A."/>
            <person name="Sutton G.G."/>
            <person name="Yasuhara J.C."/>
            <person name="Wakimoto B.T."/>
            <person name="Myers E.W."/>
            <person name="Celniker S.E."/>
            <person name="Rubin G.M."/>
            <person name="Karpen G.H."/>
        </authorList>
    </citation>
    <scope>NUCLEOTIDE SEQUENCE [LARGE SCALE GENOMIC DNA]</scope>
    <source>
        <strain evidence="5">Berkeley</strain>
    </source>
</reference>
<dbReference type="BioGRID-ORCS" id="34164">
    <property type="hits" value="0 hits in 1 CRISPR screen"/>
</dbReference>
<dbReference type="GlyGen" id="Q9VLL7">
    <property type="glycosylation" value="1 site"/>
</dbReference>
<reference evidence="2 5" key="9">
    <citation type="journal article" date="2007" name="Science">
        <title>The Release 5.1 annotation of Drosophila melanogaster heterochromatin.</title>
        <authorList>
            <person name="Smith C.D."/>
            <person name="Shu S."/>
            <person name="Mungall C.J."/>
            <person name="Karpen G.H."/>
        </authorList>
    </citation>
    <scope>NUCLEOTIDE SEQUENCE [LARGE SCALE GENOMIC DNA]</scope>
    <source>
        <strain evidence="5">Berkeley</strain>
    </source>
</reference>
<reference evidence="2" key="12">
    <citation type="journal article" date="2015" name="G3 (Bethesda)">
        <title>Gene Model Annotations for Drosophila melanogaster: The Rule-Benders.</title>
        <authorList>
            <consortium name="FlyBase Consortium"/>
            <person name="Crosby M.A."/>
            <person name="Gramates L.S."/>
            <person name="Dos Santos G."/>
            <person name="Matthews B.B."/>
            <person name="St Pierre S.E."/>
            <person name="Zhou P."/>
            <person name="Schroeder A.J."/>
            <person name="Falls K."/>
            <person name="Emmert D.B."/>
            <person name="Russo S.M."/>
            <person name="Gelbart W.M."/>
            <person name="null"/>
        </authorList>
    </citation>
    <scope>NUCLEOTIDE SEQUENCE</scope>
</reference>
<feature type="region of interest" description="Disordered" evidence="1">
    <location>
        <begin position="46"/>
        <end position="97"/>
    </location>
</feature>
<reference evidence="2 5" key="10">
    <citation type="journal article" date="2007" name="Science">
        <title>Sequence finishing and mapping of Drosophila melanogaster heterochromatin.</title>
        <authorList>
            <person name="Hoskins R.A."/>
            <person name="Carlson J.W."/>
            <person name="Kennedy C."/>
            <person name="Acevedo D."/>
            <person name="Evans-Holm M."/>
            <person name="Frise E."/>
            <person name="Wan K.H."/>
            <person name="Park S."/>
            <person name="Mendez-Lago M."/>
            <person name="Rossi F."/>
            <person name="Villasante A."/>
            <person name="Dimitri P."/>
            <person name="Karpen G.H."/>
            <person name="Celniker S.E."/>
        </authorList>
    </citation>
    <scope>NUCLEOTIDE SEQUENCE [LARGE SCALE GENOMIC DNA]</scope>
    <source>
        <strain evidence="5">Berkeley</strain>
    </source>
</reference>
<reference evidence="3" key="6">
    <citation type="submission" date="2002-06" db="EMBL/GenBank/DDBJ databases">
        <authorList>
            <person name="Stapleton M."/>
            <person name="Brokstein P."/>
            <person name="Hong L."/>
            <person name="Agbayani A."/>
            <person name="Carlson J."/>
            <person name="Champe M."/>
            <person name="Chavez C."/>
            <person name="Dorsett V."/>
            <person name="Dresnek D."/>
            <person name="Farfan D."/>
            <person name="Frise E."/>
            <person name="George R."/>
            <person name="Gonzalez M."/>
            <person name="Guarin H."/>
            <person name="Kronmiller B."/>
            <person name="Li P."/>
            <person name="Liao G."/>
            <person name="Miranda A."/>
            <person name="Mungall C.J."/>
            <person name="Nunoo J."/>
            <person name="Pacleb J."/>
            <person name="Paragas V."/>
            <person name="Park S."/>
            <person name="Patel S."/>
            <person name="Phouanenavong S."/>
            <person name="Wan K."/>
            <person name="Yu C."/>
            <person name="Lewis S.E."/>
            <person name="Rubin G.M."/>
            <person name="Celniker S."/>
        </authorList>
    </citation>
    <scope>NUCLEOTIDE SEQUENCE</scope>
    <source>
        <strain evidence="3">Berkeley</strain>
    </source>
</reference>
<dbReference type="RefSeq" id="NP_609225.1">
    <property type="nucleotide sequence ID" value="NM_135381.2"/>
</dbReference>
<accession>Q9VLL7</accession>
<reference evidence="5" key="3">
    <citation type="journal article" date="2002" name="Genome Biol.">
        <title>Annotation of the Drosophila melanogaster euchromatic genome: a systematic review.</title>
        <authorList>
            <person name="Misra S."/>
            <person name="Crosby M.A."/>
            <person name="Mungall C.J."/>
            <person name="Matthews B.B."/>
            <person name="Campbell K.S."/>
            <person name="Hradecky P."/>
            <person name="Huang Y."/>
            <person name="Kaminker J.S."/>
            <person name="Millburn G.H."/>
            <person name="Prochnik S.E."/>
            <person name="Smith C.D."/>
            <person name="Tupy J.L."/>
            <person name="Whitfied E.J."/>
            <person name="Bayraktaroglu L."/>
            <person name="Berman B.P."/>
            <person name="Bettencourt B.R."/>
            <person name="Celniker S.E."/>
            <person name="de Grey A.D."/>
            <person name="Drysdale R.A."/>
            <person name="Harris N.L."/>
            <person name="Richter J."/>
            <person name="Russo S."/>
            <person name="Schroeder A.J."/>
            <person name="Shu S.Q."/>
            <person name="Stapleton M."/>
            <person name="Yamada C."/>
            <person name="Ashburner M."/>
            <person name="Gelbart W.M."/>
            <person name="Rubin G.M."/>
            <person name="Lewis S.E."/>
        </authorList>
    </citation>
    <scope>GENOME REANNOTATION</scope>
    <source>
        <strain evidence="5">Berkeley</strain>
    </source>
</reference>
<dbReference type="PaxDb" id="7227-FBpp0079275"/>
<proteinExistence type="evidence at transcript level"/>
<feature type="compositionally biased region" description="Pro residues" evidence="1">
    <location>
        <begin position="63"/>
        <end position="73"/>
    </location>
</feature>
<evidence type="ECO:0000313" key="3">
    <source>
        <dbReference type="EMBL" id="AAM50844.1"/>
    </source>
</evidence>
<reference evidence="5" key="2">
    <citation type="journal article" date="2002" name="Genome Biol.">
        <title>Finishing a whole-genome shotgun: release 3 of the Drosophila melanogaster euchromatic genome sequence.</title>
        <authorList>
            <person name="Celniker S.E."/>
            <person name="Wheeler D.A."/>
            <person name="Kronmiller B."/>
            <person name="Carlson J.W."/>
            <person name="Halpern A."/>
            <person name="Patel S."/>
            <person name="Adams M."/>
            <person name="Champe M."/>
            <person name="Dugan S.P."/>
            <person name="Frise E."/>
            <person name="Hodgson A."/>
            <person name="George R.A."/>
            <person name="Hoskins R.A."/>
            <person name="Laverty T."/>
            <person name="Muzny D.M."/>
            <person name="Nelson C.R."/>
            <person name="Pacleb J.M."/>
            <person name="Park S."/>
            <person name="Pfeiffer B.D."/>
            <person name="Richards S."/>
            <person name="Sodergren E.J."/>
            <person name="Svirskas R."/>
            <person name="Tabor P.E."/>
            <person name="Wan K."/>
            <person name="Stapleton M."/>
            <person name="Sutton G.G."/>
            <person name="Venter C."/>
            <person name="Weinstock G."/>
            <person name="Scherer S.E."/>
            <person name="Myers E.W."/>
            <person name="Gibbs R.A."/>
            <person name="Rubin G.M."/>
        </authorList>
    </citation>
    <scope>NUCLEOTIDE SEQUENCE [LARGE SCALE GENOMIC DNA]</scope>
    <source>
        <strain evidence="5">Berkeley</strain>
    </source>
</reference>
<dbReference type="EMBL" id="AE014134">
    <property type="protein sequence ID" value="AAF52669.1"/>
    <property type="molecule type" value="Genomic_DNA"/>
</dbReference>
<dbReference type="FlyBase" id="FBgn0032039">
    <property type="gene designation" value="CG13385"/>
</dbReference>
<reference evidence="2" key="15">
    <citation type="submission" date="2022-11" db="EMBL/GenBank/DDBJ databases">
        <authorList>
            <consortium name="FlyBase"/>
        </authorList>
    </citation>
    <scope>NUCLEOTIDE SEQUENCE</scope>
</reference>
<dbReference type="IntAct" id="Q9VLL7">
    <property type="interactions" value="2"/>
</dbReference>
<dbReference type="InParanoid" id="Q9VLL7"/>
<dbReference type="KEGG" id="dme:Dmel_CG13385"/>